<proteinExistence type="predicted"/>
<dbReference type="EMBL" id="FZOT01000002">
    <property type="protein sequence ID" value="SNS32749.1"/>
    <property type="molecule type" value="Genomic_DNA"/>
</dbReference>
<feature type="region of interest" description="Disordered" evidence="1">
    <location>
        <begin position="1"/>
        <end position="30"/>
    </location>
</feature>
<protein>
    <submittedName>
        <fullName evidence="3">Uncharacterized protein</fullName>
    </submittedName>
</protein>
<evidence type="ECO:0000313" key="4">
    <source>
        <dbReference type="Proteomes" id="UP000198284"/>
    </source>
</evidence>
<feature type="compositionally biased region" description="Low complexity" evidence="1">
    <location>
        <begin position="103"/>
        <end position="122"/>
    </location>
</feature>
<dbReference type="AlphaFoldDB" id="A0A239DKL6"/>
<feature type="compositionally biased region" description="Low complexity" evidence="1">
    <location>
        <begin position="195"/>
        <end position="220"/>
    </location>
</feature>
<feature type="compositionally biased region" description="Pro residues" evidence="1">
    <location>
        <begin position="1"/>
        <end position="10"/>
    </location>
</feature>
<dbReference type="OrthoDB" id="8724867at2"/>
<evidence type="ECO:0000256" key="2">
    <source>
        <dbReference type="SAM" id="Phobius"/>
    </source>
</evidence>
<feature type="transmembrane region" description="Helical" evidence="2">
    <location>
        <begin position="58"/>
        <end position="82"/>
    </location>
</feature>
<evidence type="ECO:0000256" key="1">
    <source>
        <dbReference type="SAM" id="MobiDB-lite"/>
    </source>
</evidence>
<reference evidence="3 4" key="1">
    <citation type="submission" date="2017-06" db="EMBL/GenBank/DDBJ databases">
        <authorList>
            <person name="Kim H.J."/>
            <person name="Triplett B.A."/>
        </authorList>
    </citation>
    <scope>NUCLEOTIDE SEQUENCE [LARGE SCALE GENOMIC DNA]</scope>
    <source>
        <strain evidence="3 4">U15</strain>
    </source>
</reference>
<dbReference type="RefSeq" id="WP_089398098.1">
    <property type="nucleotide sequence ID" value="NZ_FZOT01000002.1"/>
</dbReference>
<organism evidence="3 4">
    <name type="scientific">Noviherbaspirillum humi</name>
    <dbReference type="NCBI Taxonomy" id="1688639"/>
    <lineage>
        <taxon>Bacteria</taxon>
        <taxon>Pseudomonadati</taxon>
        <taxon>Pseudomonadota</taxon>
        <taxon>Betaproteobacteria</taxon>
        <taxon>Burkholderiales</taxon>
        <taxon>Oxalobacteraceae</taxon>
        <taxon>Noviherbaspirillum</taxon>
    </lineage>
</organism>
<keyword evidence="2" id="KW-0812">Transmembrane</keyword>
<keyword evidence="2" id="KW-1133">Transmembrane helix</keyword>
<keyword evidence="4" id="KW-1185">Reference proteome</keyword>
<accession>A0A239DKL6</accession>
<feature type="compositionally biased region" description="Basic and acidic residues" evidence="1">
    <location>
        <begin position="241"/>
        <end position="267"/>
    </location>
</feature>
<evidence type="ECO:0000313" key="3">
    <source>
        <dbReference type="EMBL" id="SNS32749.1"/>
    </source>
</evidence>
<sequence>MSSSPGPPKEAPTAQRKPPTGHAAAAASKASAIQFPRIAPELAADYERSMQRKRQPRWPAKMGVALLVFLIGAGAGLFGAWWGGLGFELEPIEGRAMTESEAARAAMGADASGSSAAASSPAPRLPTPMSARNGMSPSELPYDGSRHREAAAARVDPAPAPAPASAGENSSGASAVPATIQSSGDQPAEETPISPATASEQPAAAAAAATQGARQPATQARNADIKPTPVERRSAAPSKPRVSESERLAKQREIERIRRQAAEELKRKNQLQRQNEQARLRQPAPAPAKAGDIQMANVQPSEPARASARVAECEAAPNLFQREICKWQLCSGQWGKNGCPSYSKAPSAY</sequence>
<keyword evidence="2" id="KW-0472">Membrane</keyword>
<feature type="region of interest" description="Disordered" evidence="1">
    <location>
        <begin position="100"/>
        <end position="302"/>
    </location>
</feature>
<feature type="compositionally biased region" description="Low complexity" evidence="1">
    <location>
        <begin position="152"/>
        <end position="176"/>
    </location>
</feature>
<gene>
    <name evidence="3" type="ORF">SAMN06265795_102231</name>
</gene>
<dbReference type="Proteomes" id="UP000198284">
    <property type="component" value="Unassembled WGS sequence"/>
</dbReference>
<name>A0A239DKL6_9BURK</name>